<name>A0A419DEE8_9BACT</name>
<dbReference type="Proteomes" id="UP000285655">
    <property type="component" value="Unassembled WGS sequence"/>
</dbReference>
<evidence type="ECO:0000259" key="1">
    <source>
        <dbReference type="Pfam" id="PF00383"/>
    </source>
</evidence>
<protein>
    <recommendedName>
        <fullName evidence="1">CMP/dCMP-type deaminase domain-containing protein</fullName>
    </recommendedName>
</protein>
<accession>A0A419DEE8</accession>
<dbReference type="Pfam" id="PF00383">
    <property type="entry name" value="dCMP_cyt_deam_1"/>
    <property type="match status" value="1"/>
</dbReference>
<dbReference type="InterPro" id="IPR002125">
    <property type="entry name" value="CMP_dCMP_dom"/>
</dbReference>
<evidence type="ECO:0000313" key="3">
    <source>
        <dbReference type="Proteomes" id="UP000285655"/>
    </source>
</evidence>
<proteinExistence type="predicted"/>
<gene>
    <name evidence="2" type="ORF">C4544_02980</name>
</gene>
<dbReference type="Gene3D" id="3.40.140.10">
    <property type="entry name" value="Cytidine Deaminase, domain 2"/>
    <property type="match status" value="1"/>
</dbReference>
<sequence>MEYPYLPEGREIFHVGEDDPNMQEAKKMWAKSTCTKQRTGAVVVRDGEVIGRANNTVKNAPDECPRDKEGFKTGEGYHLCKDVCEQVQGHSEANAVKNAQTESRETEGGDIYLYGHWWCCKGCWDEMIKGGIRHVYLLDEADMETDWDKKYEEYSRDSERDS</sequence>
<reference evidence="2 3" key="1">
    <citation type="journal article" date="2017" name="ISME J.">
        <title>Energy and carbon metabolisms in a deep terrestrial subsurface fluid microbial community.</title>
        <authorList>
            <person name="Momper L."/>
            <person name="Jungbluth S.P."/>
            <person name="Lee M.D."/>
            <person name="Amend J.P."/>
        </authorList>
    </citation>
    <scope>NUCLEOTIDE SEQUENCE [LARGE SCALE GENOMIC DNA]</scope>
    <source>
        <strain evidence="2">SURF_29</strain>
    </source>
</reference>
<dbReference type="SUPFAM" id="SSF53927">
    <property type="entry name" value="Cytidine deaminase-like"/>
    <property type="match status" value="1"/>
</dbReference>
<dbReference type="AlphaFoldDB" id="A0A419DEE8"/>
<dbReference type="InterPro" id="IPR016193">
    <property type="entry name" value="Cytidine_deaminase-like"/>
</dbReference>
<dbReference type="GO" id="GO:0003824">
    <property type="term" value="F:catalytic activity"/>
    <property type="evidence" value="ECO:0007669"/>
    <property type="project" value="InterPro"/>
</dbReference>
<dbReference type="EMBL" id="QZJW01000019">
    <property type="protein sequence ID" value="RJO61452.1"/>
    <property type="molecule type" value="Genomic_DNA"/>
</dbReference>
<organism evidence="2 3">
    <name type="scientific">candidate division WS5 bacterium</name>
    <dbReference type="NCBI Taxonomy" id="2093353"/>
    <lineage>
        <taxon>Bacteria</taxon>
        <taxon>candidate division WS5</taxon>
    </lineage>
</organism>
<feature type="domain" description="CMP/dCMP-type deaminase" evidence="1">
    <location>
        <begin position="21"/>
        <end position="137"/>
    </location>
</feature>
<evidence type="ECO:0000313" key="2">
    <source>
        <dbReference type="EMBL" id="RJO61452.1"/>
    </source>
</evidence>
<comment type="caution">
    <text evidence="2">The sequence shown here is derived from an EMBL/GenBank/DDBJ whole genome shotgun (WGS) entry which is preliminary data.</text>
</comment>